<evidence type="ECO:0000256" key="2">
    <source>
        <dbReference type="SAM" id="MobiDB-lite"/>
    </source>
</evidence>
<dbReference type="EMBL" id="JAAOAK010000301">
    <property type="protein sequence ID" value="KAF5675738.1"/>
    <property type="molecule type" value="Genomic_DNA"/>
</dbReference>
<proteinExistence type="predicted"/>
<accession>A0A8H5WZA5</accession>
<protein>
    <submittedName>
        <fullName evidence="3">Uncharacterized protein</fullName>
    </submittedName>
</protein>
<feature type="coiled-coil region" evidence="1">
    <location>
        <begin position="58"/>
        <end position="85"/>
    </location>
</feature>
<keyword evidence="1" id="KW-0175">Coiled coil</keyword>
<feature type="region of interest" description="Disordered" evidence="2">
    <location>
        <begin position="1"/>
        <end position="23"/>
    </location>
</feature>
<feature type="compositionally biased region" description="Basic and acidic residues" evidence="2">
    <location>
        <begin position="164"/>
        <end position="187"/>
    </location>
</feature>
<name>A0A8H5WZA5_9HYPO</name>
<feature type="region of interest" description="Disordered" evidence="2">
    <location>
        <begin position="149"/>
        <end position="211"/>
    </location>
</feature>
<sequence length="298" mass="32713">MDSSTSEGSVPLTPVSSSAGPHGMIDQRWKRPLVVVFQEQQPAPGQEGFDTHGAASFIEEIKDSVKAMTIAIQALELRVQKVEDRRSFTPAVNAQATQATNALTAPLAIKNASEAAVAVARILIENIQRGSDEDLLGTRVEDFNTIDHAENPAANEQCEEEELDISRDTPQRELAKTEESEAKRGAEEEASTTTEQPEAHETNIQTGGRSDMAIQKKQGKNKQIEGQASRVIPHMDAGFSKLDNLMQEATAPGNGPVLPGGSRRADMSKLEKMVKRSRLMRNRYDMFEEKVTLRMKNC</sequence>
<dbReference type="AlphaFoldDB" id="A0A8H5WZA5"/>
<feature type="compositionally biased region" description="Polar residues" evidence="2">
    <location>
        <begin position="1"/>
        <end position="19"/>
    </location>
</feature>
<evidence type="ECO:0000256" key="1">
    <source>
        <dbReference type="SAM" id="Coils"/>
    </source>
</evidence>
<evidence type="ECO:0000313" key="3">
    <source>
        <dbReference type="EMBL" id="KAF5675738.1"/>
    </source>
</evidence>
<reference evidence="3 4" key="1">
    <citation type="submission" date="2020-05" db="EMBL/GenBank/DDBJ databases">
        <title>Identification and distribution of gene clusters putatively required for synthesis of sphingolipid metabolism inhibitors in phylogenetically diverse species of the filamentous fungus Fusarium.</title>
        <authorList>
            <person name="Kim H.-S."/>
            <person name="Busman M."/>
            <person name="Brown D.W."/>
            <person name="Divon H."/>
            <person name="Uhlig S."/>
            <person name="Proctor R.H."/>
        </authorList>
    </citation>
    <scope>NUCLEOTIDE SEQUENCE [LARGE SCALE GENOMIC DNA]</scope>
    <source>
        <strain evidence="3 4">NRRL 25311</strain>
    </source>
</reference>
<dbReference type="Proteomes" id="UP000562682">
    <property type="component" value="Unassembled WGS sequence"/>
</dbReference>
<feature type="compositionally biased region" description="Polar residues" evidence="2">
    <location>
        <begin position="191"/>
        <end position="208"/>
    </location>
</feature>
<keyword evidence="4" id="KW-1185">Reference proteome</keyword>
<comment type="caution">
    <text evidence="3">The sequence shown here is derived from an EMBL/GenBank/DDBJ whole genome shotgun (WGS) entry which is preliminary data.</text>
</comment>
<organism evidence="3 4">
    <name type="scientific">Fusarium denticulatum</name>
    <dbReference type="NCBI Taxonomy" id="48507"/>
    <lineage>
        <taxon>Eukaryota</taxon>
        <taxon>Fungi</taxon>
        <taxon>Dikarya</taxon>
        <taxon>Ascomycota</taxon>
        <taxon>Pezizomycotina</taxon>
        <taxon>Sordariomycetes</taxon>
        <taxon>Hypocreomycetidae</taxon>
        <taxon>Hypocreales</taxon>
        <taxon>Nectriaceae</taxon>
        <taxon>Fusarium</taxon>
        <taxon>Fusarium fujikuroi species complex</taxon>
    </lineage>
</organism>
<evidence type="ECO:0000313" key="4">
    <source>
        <dbReference type="Proteomes" id="UP000562682"/>
    </source>
</evidence>
<gene>
    <name evidence="3" type="ORF">FDENT_9659</name>
</gene>